<organism evidence="2 3">
    <name type="scientific">Reticulomyxa filosa</name>
    <dbReference type="NCBI Taxonomy" id="46433"/>
    <lineage>
        <taxon>Eukaryota</taxon>
        <taxon>Sar</taxon>
        <taxon>Rhizaria</taxon>
        <taxon>Retaria</taxon>
        <taxon>Foraminifera</taxon>
        <taxon>Monothalamids</taxon>
        <taxon>Reticulomyxidae</taxon>
        <taxon>Reticulomyxa</taxon>
    </lineage>
</organism>
<dbReference type="InterPro" id="IPR011989">
    <property type="entry name" value="ARM-like"/>
</dbReference>
<sequence length="854" mass="99322">MYIRVLCEKSLETISTKLNNKQLKRIFNAFIHGLKDQNKNVRKSCAGSLGIIATKVNVKQSQEVFSALITGLNDEDVFIRVLCAKSLGAISTELDDTQLKGVVNALKDEQSLDYFRSYGEAFEGISTKSNEEQSNRFFNALMIVSKRLMKTINLGKNILFAILLQMIEKRLNDNQLYLLVIYLLERVKERHTLHVQHALLKISEDMWKRVTIKRLKKDMQAHVEVTKEENIWERLFGNKRDLRKEMKLLAVDIVMNKPLNGVFPTHQSKWIDDNNYNDIPYPYLDNQIEEVCNDGNICKGCYTIVHEAARSGNLSQFKLALQNHPGIDINDSYNEHRQTPLHLAINNQHWDIARYCIEQGAYIDIREGAANAINATVFLTPFEKTMELIMKHKNDKSAKEYLDAMDMCKLILKQRTMYPMKRIKYAIDYVKDKSIDQNEGATFLLGVSQAQLKDMLIKNHLLYWAAGLNIISIKAENSSKKKFDEGWDPFSFLTFRIFLLFEICRTHLPSGTTFKQVYEKSVKELQVQLTTYWDYITVEEFKHKCSDLMNDWSCNVVNRLMNLKSIPLNPCCEMSLVVGHEGHCIYLSLCKTSDSILVRVDNRWMDTVPSNTPHPRNDKLIQPYLVAHFKSNGSNIDKNKEWLKEYIKNATILKDSDSDESMKHLYCSDNSPPHEGDASSIEKGWPYRPIQADAKNCYMRSHNVGYRIRLGNVVYQWLRNQESKSFVFNKTDYNTVINEEKNNNEKLMKILSKQLKVEYNEVFYGIAVEQALVAKANIHTIQSGAFYRRDESTNQTYFQLYLNSTERIQFYRFYKSKFPTLIQSVTKLDQEWVRFYFNTHVFYSQVIPLLSPIS</sequence>
<dbReference type="SMART" id="SM00248">
    <property type="entry name" value="ANK"/>
    <property type="match status" value="2"/>
</dbReference>
<name>X6MGG9_RETFI</name>
<proteinExistence type="predicted"/>
<dbReference type="InterPro" id="IPR002110">
    <property type="entry name" value="Ankyrin_rpt"/>
</dbReference>
<evidence type="ECO:0000256" key="1">
    <source>
        <dbReference type="PROSITE-ProRule" id="PRU00023"/>
    </source>
</evidence>
<gene>
    <name evidence="2" type="ORF">RFI_24868</name>
</gene>
<keyword evidence="1" id="KW-0040">ANK repeat</keyword>
<dbReference type="Pfam" id="PF12796">
    <property type="entry name" value="Ank_2"/>
    <property type="match status" value="1"/>
</dbReference>
<dbReference type="Gene3D" id="1.25.40.20">
    <property type="entry name" value="Ankyrin repeat-containing domain"/>
    <property type="match status" value="1"/>
</dbReference>
<comment type="caution">
    <text evidence="2">The sequence shown here is derived from an EMBL/GenBank/DDBJ whole genome shotgun (WGS) entry which is preliminary data.</text>
</comment>
<dbReference type="PROSITE" id="PS50088">
    <property type="entry name" value="ANK_REPEAT"/>
    <property type="match status" value="1"/>
</dbReference>
<dbReference type="InterPro" id="IPR016024">
    <property type="entry name" value="ARM-type_fold"/>
</dbReference>
<evidence type="ECO:0000313" key="3">
    <source>
        <dbReference type="Proteomes" id="UP000023152"/>
    </source>
</evidence>
<dbReference type="EMBL" id="ASPP01021348">
    <property type="protein sequence ID" value="ETO12507.1"/>
    <property type="molecule type" value="Genomic_DNA"/>
</dbReference>
<dbReference type="Proteomes" id="UP000023152">
    <property type="component" value="Unassembled WGS sequence"/>
</dbReference>
<reference evidence="2 3" key="1">
    <citation type="journal article" date="2013" name="Curr. Biol.">
        <title>The Genome of the Foraminiferan Reticulomyxa filosa.</title>
        <authorList>
            <person name="Glockner G."/>
            <person name="Hulsmann N."/>
            <person name="Schleicher M."/>
            <person name="Noegel A.A."/>
            <person name="Eichinger L."/>
            <person name="Gallinger C."/>
            <person name="Pawlowski J."/>
            <person name="Sierra R."/>
            <person name="Euteneuer U."/>
            <person name="Pillet L."/>
            <person name="Moustafa A."/>
            <person name="Platzer M."/>
            <person name="Groth M."/>
            <person name="Szafranski K."/>
            <person name="Schliwa M."/>
        </authorList>
    </citation>
    <scope>NUCLEOTIDE SEQUENCE [LARGE SCALE GENOMIC DNA]</scope>
</reference>
<dbReference type="AlphaFoldDB" id="X6MGG9"/>
<accession>X6MGG9</accession>
<feature type="repeat" description="ANK" evidence="1">
    <location>
        <begin position="336"/>
        <end position="368"/>
    </location>
</feature>
<protein>
    <submittedName>
        <fullName evidence="2">Uncharacterized protein</fullName>
    </submittedName>
</protein>
<keyword evidence="3" id="KW-1185">Reference proteome</keyword>
<dbReference type="Gene3D" id="1.25.10.10">
    <property type="entry name" value="Leucine-rich Repeat Variant"/>
    <property type="match status" value="1"/>
</dbReference>
<dbReference type="SUPFAM" id="SSF48403">
    <property type="entry name" value="Ankyrin repeat"/>
    <property type="match status" value="1"/>
</dbReference>
<dbReference type="InterPro" id="IPR036770">
    <property type="entry name" value="Ankyrin_rpt-contain_sf"/>
</dbReference>
<evidence type="ECO:0000313" key="2">
    <source>
        <dbReference type="EMBL" id="ETO12507.1"/>
    </source>
</evidence>
<dbReference type="SUPFAM" id="SSF48371">
    <property type="entry name" value="ARM repeat"/>
    <property type="match status" value="1"/>
</dbReference>
<dbReference type="PROSITE" id="PS50297">
    <property type="entry name" value="ANK_REP_REGION"/>
    <property type="match status" value="1"/>
</dbReference>